<name>A0A8X7ZDW9_POPTO</name>
<dbReference type="InterPro" id="IPR002498">
    <property type="entry name" value="PInositol-4-P-4/5-kinase_core"/>
</dbReference>
<evidence type="ECO:0000313" key="8">
    <source>
        <dbReference type="EMBL" id="KAG6769748.1"/>
    </source>
</evidence>
<dbReference type="GO" id="GO:0016308">
    <property type="term" value="F:1-phosphatidylinositol-4-phosphate 5-kinase activity"/>
    <property type="evidence" value="ECO:0007669"/>
    <property type="project" value="UniProtKB-EC"/>
</dbReference>
<dbReference type="Proteomes" id="UP000886885">
    <property type="component" value="Chromosome 6D"/>
</dbReference>
<dbReference type="GO" id="GO:0046854">
    <property type="term" value="P:phosphatidylinositol phosphate biosynthetic process"/>
    <property type="evidence" value="ECO:0007669"/>
    <property type="project" value="TreeGrafter"/>
</dbReference>
<keyword evidence="4" id="KW-0547">Nucleotide-binding</keyword>
<protein>
    <recommendedName>
        <fullName evidence="1">1-phosphatidylinositol-4-phosphate 5-kinase</fullName>
        <ecNumber evidence="1">2.7.1.68</ecNumber>
    </recommendedName>
</protein>
<keyword evidence="2" id="KW-0808">Transferase</keyword>
<dbReference type="PIRSF" id="PIRSF037274">
    <property type="entry name" value="PIP5K_plant_prd"/>
    <property type="match status" value="1"/>
</dbReference>
<dbReference type="Pfam" id="PF01504">
    <property type="entry name" value="PIP5K"/>
    <property type="match status" value="1"/>
</dbReference>
<reference evidence="8" key="1">
    <citation type="journal article" date="2020" name="bioRxiv">
        <title>Hybrid origin of Populus tomentosa Carr. identified through genome sequencing and phylogenomic analysis.</title>
        <authorList>
            <person name="An X."/>
            <person name="Gao K."/>
            <person name="Chen Z."/>
            <person name="Li J."/>
            <person name="Yang X."/>
            <person name="Yang X."/>
            <person name="Zhou J."/>
            <person name="Guo T."/>
            <person name="Zhao T."/>
            <person name="Huang S."/>
            <person name="Miao D."/>
            <person name="Khan W.U."/>
            <person name="Rao P."/>
            <person name="Ye M."/>
            <person name="Lei B."/>
            <person name="Liao W."/>
            <person name="Wang J."/>
            <person name="Ji L."/>
            <person name="Li Y."/>
            <person name="Guo B."/>
            <person name="Mustafa N.S."/>
            <person name="Li S."/>
            <person name="Yun Q."/>
            <person name="Keller S.R."/>
            <person name="Mao J."/>
            <person name="Zhang R."/>
            <person name="Strauss S.H."/>
        </authorList>
    </citation>
    <scope>NUCLEOTIDE SEQUENCE</scope>
    <source>
        <strain evidence="8">GM15</strain>
        <tissue evidence="8">Leaf</tissue>
    </source>
</reference>
<dbReference type="PANTHER" id="PTHR23086">
    <property type="entry name" value="PHOSPHATIDYLINOSITOL-4-PHOSPHATE 5-KINASE"/>
    <property type="match status" value="1"/>
</dbReference>
<keyword evidence="9" id="KW-1185">Reference proteome</keyword>
<dbReference type="EC" id="2.7.1.68" evidence="1"/>
<keyword evidence="6" id="KW-0067">ATP-binding</keyword>
<dbReference type="InterPro" id="IPR003409">
    <property type="entry name" value="MORN"/>
</dbReference>
<dbReference type="OrthoDB" id="70770at2759"/>
<dbReference type="Pfam" id="PF02493">
    <property type="entry name" value="MORN"/>
    <property type="match status" value="8"/>
</dbReference>
<evidence type="ECO:0000313" key="9">
    <source>
        <dbReference type="Proteomes" id="UP000886885"/>
    </source>
</evidence>
<evidence type="ECO:0000256" key="1">
    <source>
        <dbReference type="ARBA" id="ARBA00012172"/>
    </source>
</evidence>
<dbReference type="GO" id="GO:0005886">
    <property type="term" value="C:plasma membrane"/>
    <property type="evidence" value="ECO:0007669"/>
    <property type="project" value="TreeGrafter"/>
</dbReference>
<feature type="domain" description="PIPK" evidence="7">
    <location>
        <begin position="435"/>
        <end position="607"/>
    </location>
</feature>
<dbReference type="EMBL" id="JAAWWB010000012">
    <property type="protein sequence ID" value="KAG6769748.1"/>
    <property type="molecule type" value="Genomic_DNA"/>
</dbReference>
<evidence type="ECO:0000256" key="6">
    <source>
        <dbReference type="ARBA" id="ARBA00022840"/>
    </source>
</evidence>
<keyword evidence="3" id="KW-0677">Repeat</keyword>
<evidence type="ECO:0000259" key="7">
    <source>
        <dbReference type="SMART" id="SM00330"/>
    </source>
</evidence>
<dbReference type="SMART" id="SM00330">
    <property type="entry name" value="PIPKc"/>
    <property type="match status" value="1"/>
</dbReference>
<evidence type="ECO:0000256" key="5">
    <source>
        <dbReference type="ARBA" id="ARBA00022777"/>
    </source>
</evidence>
<organism evidence="8 9">
    <name type="scientific">Populus tomentosa</name>
    <name type="common">Chinese white poplar</name>
    <dbReference type="NCBI Taxonomy" id="118781"/>
    <lineage>
        <taxon>Eukaryota</taxon>
        <taxon>Viridiplantae</taxon>
        <taxon>Streptophyta</taxon>
        <taxon>Embryophyta</taxon>
        <taxon>Tracheophyta</taxon>
        <taxon>Spermatophyta</taxon>
        <taxon>Magnoliopsida</taxon>
        <taxon>eudicotyledons</taxon>
        <taxon>Gunneridae</taxon>
        <taxon>Pentapetalae</taxon>
        <taxon>rosids</taxon>
        <taxon>fabids</taxon>
        <taxon>Malpighiales</taxon>
        <taxon>Salicaceae</taxon>
        <taxon>Saliceae</taxon>
        <taxon>Populus</taxon>
    </lineage>
</organism>
<evidence type="ECO:0000256" key="2">
    <source>
        <dbReference type="ARBA" id="ARBA00022679"/>
    </source>
</evidence>
<keyword evidence="5" id="KW-0418">Kinase</keyword>
<dbReference type="PANTHER" id="PTHR23086:SF8">
    <property type="entry name" value="PHOSPHATIDYLINOSITOL 5-PHOSPHATE 4-KINASE, ISOFORM A"/>
    <property type="match status" value="1"/>
</dbReference>
<proteinExistence type="predicted"/>
<dbReference type="InterPro" id="IPR017163">
    <property type="entry name" value="PIno-4-P-5_kinase_pln"/>
</dbReference>
<comment type="caution">
    <text evidence="8">The sequence shown here is derived from an EMBL/GenBank/DDBJ whole genome shotgun (WGS) entry which is preliminary data.</text>
</comment>
<dbReference type="AlphaFoldDB" id="A0A8X7ZDW9"/>
<accession>A0A8X7ZDW9</accession>
<evidence type="ECO:0000256" key="4">
    <source>
        <dbReference type="ARBA" id="ARBA00022741"/>
    </source>
</evidence>
<sequence length="669" mass="74679">MSGPEVIVGNVERALTCADRTRSVDAISDRDRSSISINGESFRASSENIAFRVGELGLPNGESYSGSLLGNAPEGNGKYVWSDGCVYEGEWRRGMRHGKGKIQWPSGTAYEGEFSGGYMHGAGTYVGSNNLTYKGRWRLNLKHGLGYQVHPNGDIFEGSWIQGSPEGPGKYTWANGNVYYGDMKGGKMTGKGTLTWTNGDSFEGSWLNGMMHGFGVYTWSDGGCYVGTWTRGLKDGKGSFYPTGSRFQAVEEWYLNALRKRGVLPDLRKQNHALIHHASSVNMGNVKVGENQGSRHNSSDKLSKGNLLTLEQSRNKNVSLERRWSLEVYIEKVIGHDSSLDLSEGLGKEFETNTPPILEREYMQGVLISELVLNSSFSSSSRRTKRRQKKLAKEVKRPGEAIIKGHRSYDLMLSLQLGIRYTVGKITPVQRREVRASDFGPRASFWMNFPKDGSQLTPPHQSEDFKWKDYCPMVFRSIHPICFCNVLSFMLFNKLILHHLTQYGVTMLKLSRANISLTNFSLIVKLLRYTSLIFHNMFSILASKLGCQLPKTVGVLNIFVWQIEIDSKFLEVQHIMDYSLLLGVHYRAPQHLRSLMSYNRSITAEGLGVLAEEDTIEDENYPQGLVLVPRGTGDDSVVVGPHIRGSRLRASSAGDEEVDLLLPGTAREP</sequence>
<dbReference type="SMART" id="SM00698">
    <property type="entry name" value="MORN"/>
    <property type="match status" value="8"/>
</dbReference>
<evidence type="ECO:0000256" key="3">
    <source>
        <dbReference type="ARBA" id="ARBA00022737"/>
    </source>
</evidence>
<dbReference type="InterPro" id="IPR023610">
    <property type="entry name" value="PInositol-4/5-P-5/4-kinase"/>
</dbReference>
<gene>
    <name evidence="8" type="ORF">POTOM_025409</name>
</gene>